<organism evidence="2 3">
    <name type="scientific">Punica granatum</name>
    <name type="common">Pomegranate</name>
    <dbReference type="NCBI Taxonomy" id="22663"/>
    <lineage>
        <taxon>Eukaryota</taxon>
        <taxon>Viridiplantae</taxon>
        <taxon>Streptophyta</taxon>
        <taxon>Embryophyta</taxon>
        <taxon>Tracheophyta</taxon>
        <taxon>Spermatophyta</taxon>
        <taxon>Magnoliopsida</taxon>
        <taxon>eudicotyledons</taxon>
        <taxon>Gunneridae</taxon>
        <taxon>Pentapetalae</taxon>
        <taxon>rosids</taxon>
        <taxon>malvids</taxon>
        <taxon>Myrtales</taxon>
        <taxon>Lythraceae</taxon>
        <taxon>Punica</taxon>
    </lineage>
</organism>
<dbReference type="EMBL" id="PGOL01000052">
    <property type="protein sequence ID" value="PKI78391.1"/>
    <property type="molecule type" value="Genomic_DNA"/>
</dbReference>
<keyword evidence="3" id="KW-1185">Reference proteome</keyword>
<dbReference type="Proteomes" id="UP000233551">
    <property type="component" value="Unassembled WGS sequence"/>
</dbReference>
<accession>A0A2I0LCJ0</accession>
<dbReference type="AlphaFoldDB" id="A0A2I0LCJ0"/>
<proteinExistence type="predicted"/>
<feature type="region of interest" description="Disordered" evidence="1">
    <location>
        <begin position="86"/>
        <end position="120"/>
    </location>
</feature>
<gene>
    <name evidence="2" type="ORF">CRG98_001212</name>
</gene>
<protein>
    <submittedName>
        <fullName evidence="2">Uncharacterized protein</fullName>
    </submittedName>
</protein>
<evidence type="ECO:0000313" key="3">
    <source>
        <dbReference type="Proteomes" id="UP000233551"/>
    </source>
</evidence>
<comment type="caution">
    <text evidence="2">The sequence shown here is derived from an EMBL/GenBank/DDBJ whole genome shotgun (WGS) entry which is preliminary data.</text>
</comment>
<evidence type="ECO:0000313" key="2">
    <source>
        <dbReference type="EMBL" id="PKI78391.1"/>
    </source>
</evidence>
<evidence type="ECO:0000256" key="1">
    <source>
        <dbReference type="SAM" id="MobiDB-lite"/>
    </source>
</evidence>
<sequence>MIPGTKSMRRRTIQCTGKSFENRDGQLHLECPNEAQTNHERHARNQSSPELFLEPTRVHGSIPEPRLNPKPRLQLQATAWPHLAVSTPSAHRLPTQESPTKAPVTIHNSTIGGEHAGMET</sequence>
<reference evidence="2 3" key="1">
    <citation type="submission" date="2017-11" db="EMBL/GenBank/DDBJ databases">
        <title>De-novo sequencing of pomegranate (Punica granatum L.) genome.</title>
        <authorList>
            <person name="Akparov Z."/>
            <person name="Amiraslanov A."/>
            <person name="Hajiyeva S."/>
            <person name="Abbasov M."/>
            <person name="Kaur K."/>
            <person name="Hamwieh A."/>
            <person name="Solovyev V."/>
            <person name="Salamov A."/>
            <person name="Braich B."/>
            <person name="Kosarev P."/>
            <person name="Mahmoud A."/>
            <person name="Hajiyev E."/>
            <person name="Babayeva S."/>
            <person name="Izzatullayeva V."/>
            <person name="Mammadov A."/>
            <person name="Mammadov A."/>
            <person name="Sharifova S."/>
            <person name="Ojaghi J."/>
            <person name="Eynullazada K."/>
            <person name="Bayramov B."/>
            <person name="Abdulazimova A."/>
            <person name="Shahmuradov I."/>
        </authorList>
    </citation>
    <scope>NUCLEOTIDE SEQUENCE [LARGE SCALE GENOMIC DNA]</scope>
    <source>
        <strain evidence="3">cv. AG2017</strain>
        <tissue evidence="2">Leaf</tissue>
    </source>
</reference>
<feature type="region of interest" description="Disordered" evidence="1">
    <location>
        <begin position="34"/>
        <end position="70"/>
    </location>
</feature>
<name>A0A2I0LCJ0_PUNGR</name>